<comment type="similarity">
    <text evidence="2">Belongs to the BexC/CtrB/KpsE family.</text>
</comment>
<dbReference type="GO" id="GO:0005886">
    <property type="term" value="C:plasma membrane"/>
    <property type="evidence" value="ECO:0007669"/>
    <property type="project" value="UniProtKB-SubCell"/>
</dbReference>
<keyword evidence="6" id="KW-0762">Sugar transport</keyword>
<dbReference type="EMBL" id="WJXO01000001">
    <property type="protein sequence ID" value="MRN38296.1"/>
    <property type="molecule type" value="Genomic_DNA"/>
</dbReference>
<keyword evidence="10" id="KW-0625">Polysaccharide transport</keyword>
<evidence type="ECO:0000313" key="12">
    <source>
        <dbReference type="EMBL" id="MRN38296.1"/>
    </source>
</evidence>
<dbReference type="GO" id="GO:0005351">
    <property type="term" value="F:carbohydrate:proton symporter activity"/>
    <property type="evidence" value="ECO:0007669"/>
    <property type="project" value="InterPro"/>
</dbReference>
<evidence type="ECO:0000256" key="4">
    <source>
        <dbReference type="ARBA" id="ARBA00022475"/>
    </source>
</evidence>
<evidence type="ECO:0000256" key="10">
    <source>
        <dbReference type="ARBA" id="ARBA00023047"/>
    </source>
</evidence>
<organism evidence="12 13">
    <name type="scientific">Neisseria brasiliensis</name>
    <dbReference type="NCBI Taxonomy" id="2666100"/>
    <lineage>
        <taxon>Bacteria</taxon>
        <taxon>Pseudomonadati</taxon>
        <taxon>Pseudomonadota</taxon>
        <taxon>Betaproteobacteria</taxon>
        <taxon>Neisseriales</taxon>
        <taxon>Neisseriaceae</taxon>
        <taxon>Neisseria</taxon>
    </lineage>
</organism>
<keyword evidence="7" id="KW-0812">Transmembrane</keyword>
<evidence type="ECO:0000256" key="1">
    <source>
        <dbReference type="ARBA" id="ARBA00004429"/>
    </source>
</evidence>
<keyword evidence="8" id="KW-0972">Capsule biogenesis/degradation</keyword>
<protein>
    <submittedName>
        <fullName evidence="12">Capsule polysaccharide export protein CtrB</fullName>
    </submittedName>
</protein>
<dbReference type="AlphaFoldDB" id="A0A5Q3S1K7"/>
<evidence type="ECO:0000256" key="6">
    <source>
        <dbReference type="ARBA" id="ARBA00022597"/>
    </source>
</evidence>
<accession>A0A5Q3S1K7</accession>
<proteinExistence type="inferred from homology"/>
<evidence type="ECO:0000256" key="3">
    <source>
        <dbReference type="ARBA" id="ARBA00022448"/>
    </source>
</evidence>
<evidence type="ECO:0000313" key="13">
    <source>
        <dbReference type="Proteomes" id="UP000486297"/>
    </source>
</evidence>
<dbReference type="InterPro" id="IPR005705">
    <property type="entry name" value="BexC_CtrB_KpsE_VexD"/>
</dbReference>
<dbReference type="InterPro" id="IPR050445">
    <property type="entry name" value="Bact_polysacc_biosynth/exp"/>
</dbReference>
<evidence type="ECO:0000256" key="7">
    <source>
        <dbReference type="ARBA" id="ARBA00022692"/>
    </source>
</evidence>
<dbReference type="GO" id="GO:0015774">
    <property type="term" value="P:polysaccharide transport"/>
    <property type="evidence" value="ECO:0007669"/>
    <property type="project" value="UniProtKB-KW"/>
</dbReference>
<evidence type="ECO:0000256" key="11">
    <source>
        <dbReference type="ARBA" id="ARBA00023136"/>
    </source>
</evidence>
<comment type="caution">
    <text evidence="12">The sequence shown here is derived from an EMBL/GenBank/DDBJ whole genome shotgun (WGS) entry which is preliminary data.</text>
</comment>
<evidence type="ECO:0000256" key="8">
    <source>
        <dbReference type="ARBA" id="ARBA00022903"/>
    </source>
</evidence>
<keyword evidence="11" id="KW-0472">Membrane</keyword>
<evidence type="ECO:0000256" key="9">
    <source>
        <dbReference type="ARBA" id="ARBA00022989"/>
    </source>
</evidence>
<dbReference type="PANTHER" id="PTHR32309:SF13">
    <property type="entry name" value="FERRIC ENTEROBACTIN TRANSPORT PROTEIN FEPE"/>
    <property type="match status" value="1"/>
</dbReference>
<evidence type="ECO:0000256" key="2">
    <source>
        <dbReference type="ARBA" id="ARBA00008436"/>
    </source>
</evidence>
<name>A0A5Q3S1K7_9NEIS</name>
<keyword evidence="13" id="KW-1185">Reference proteome</keyword>
<dbReference type="GO" id="GO:0004713">
    <property type="term" value="F:protein tyrosine kinase activity"/>
    <property type="evidence" value="ECO:0007669"/>
    <property type="project" value="TreeGrafter"/>
</dbReference>
<dbReference type="RefSeq" id="WP_095502495.1">
    <property type="nucleotide sequence ID" value="NZ_CP046027.1"/>
</dbReference>
<dbReference type="Proteomes" id="UP000486297">
    <property type="component" value="Unassembled WGS sequence"/>
</dbReference>
<keyword evidence="5" id="KW-0997">Cell inner membrane</keyword>
<evidence type="ECO:0000256" key="5">
    <source>
        <dbReference type="ARBA" id="ARBA00022519"/>
    </source>
</evidence>
<reference evidence="12" key="1">
    <citation type="journal article" name="Emerg. Infect. Dis.">
        <title>Two cases of a newly characterized neisseria species.</title>
        <authorList>
            <person name="Mustapha M."/>
            <person name="Lemos A.P.S."/>
            <person name="Harrison L.H."/>
            <person name="Vantyne D."/>
            <person name="Sacchi C.T."/>
        </authorList>
    </citation>
    <scope>NUCLEOTIDE SEQUENCE</scope>
    <source>
        <strain evidence="12">N.95.16</strain>
    </source>
</reference>
<dbReference type="GO" id="GO:0009276">
    <property type="term" value="C:Gram-negative-bacterium-type cell wall"/>
    <property type="evidence" value="ECO:0007669"/>
    <property type="project" value="InterPro"/>
</dbReference>
<keyword evidence="9" id="KW-1133">Transmembrane helix</keyword>
<comment type="subcellular location">
    <subcellularLocation>
        <location evidence="1">Cell inner membrane</location>
        <topology evidence="1">Multi-pass membrane protein</topology>
    </subcellularLocation>
</comment>
<keyword evidence="3" id="KW-0813">Transport</keyword>
<gene>
    <name evidence="12" type="primary">ctrB</name>
    <name evidence="12" type="ORF">GJU80_07335</name>
</gene>
<keyword evidence="4" id="KW-1003">Cell membrane</keyword>
<dbReference type="NCBIfam" id="TIGR01010">
    <property type="entry name" value="BexC_CtrB_KpsE"/>
    <property type="match status" value="1"/>
</dbReference>
<sequence length="387" mass="43418">MSEQLPVAVATETKAERKKPKKKSWIKKLSPLFWVTVIIPTVISLVYFGFFASDRFTSQSSFVVRSPKSQSSLNGLGAILQGTGFARAQDDIYTVGEYMRSRSSLDELRKILPVREFYETKGDAFSRFNGFGFRGEEEAFYQYYKNQVMINFDTVSGISTLNVTSFDALESKKINEALLKQGEALINQLNDRARADTVRYAEEVVKTAAERVKEASQNLTDYRIANGVFDLKAQSEVQMGLVSKLQDELIVIQTQLDQVKAVTPENPQIPGLQAREQSLRKEIDQQLRAISGGGHSSLSNQAAEYQRVYLENQLAEQQLAAAMTSLESAKVEADRQQLYLEVISQPSLPDLAYEPKRLYNIVATLIIGLMVYGILSLLTASIREHKN</sequence>
<dbReference type="PANTHER" id="PTHR32309">
    <property type="entry name" value="TYROSINE-PROTEIN KINASE"/>
    <property type="match status" value="1"/>
</dbReference>